<keyword evidence="2 5" id="KW-0812">Transmembrane</keyword>
<feature type="transmembrane region" description="Helical" evidence="5">
    <location>
        <begin position="46"/>
        <end position="64"/>
    </location>
</feature>
<dbReference type="PROSITE" id="PS50850">
    <property type="entry name" value="MFS"/>
    <property type="match status" value="1"/>
</dbReference>
<keyword evidence="4 5" id="KW-0472">Membrane</keyword>
<organism evidence="7 8">
    <name type="scientific">Nocardioides malaquae</name>
    <dbReference type="NCBI Taxonomy" id="2773426"/>
    <lineage>
        <taxon>Bacteria</taxon>
        <taxon>Bacillati</taxon>
        <taxon>Actinomycetota</taxon>
        <taxon>Actinomycetes</taxon>
        <taxon>Propionibacteriales</taxon>
        <taxon>Nocardioidaceae</taxon>
        <taxon>Nocardioides</taxon>
    </lineage>
</organism>
<keyword evidence="3 5" id="KW-1133">Transmembrane helix</keyword>
<proteinExistence type="predicted"/>
<evidence type="ECO:0000256" key="2">
    <source>
        <dbReference type="ARBA" id="ARBA00022692"/>
    </source>
</evidence>
<feature type="transmembrane region" description="Helical" evidence="5">
    <location>
        <begin position="332"/>
        <end position="351"/>
    </location>
</feature>
<evidence type="ECO:0000256" key="4">
    <source>
        <dbReference type="ARBA" id="ARBA00023136"/>
    </source>
</evidence>
<feature type="transmembrane region" description="Helical" evidence="5">
    <location>
        <begin position="104"/>
        <end position="126"/>
    </location>
</feature>
<evidence type="ECO:0000313" key="7">
    <source>
        <dbReference type="EMBL" id="MBE7325113.1"/>
    </source>
</evidence>
<feature type="transmembrane region" description="Helical" evidence="5">
    <location>
        <begin position="300"/>
        <end position="320"/>
    </location>
</feature>
<name>A0ABR9RUD3_9ACTN</name>
<dbReference type="Gene3D" id="1.20.1250.20">
    <property type="entry name" value="MFS general substrate transporter like domains"/>
    <property type="match status" value="1"/>
</dbReference>
<evidence type="ECO:0000259" key="6">
    <source>
        <dbReference type="PROSITE" id="PS50850"/>
    </source>
</evidence>
<dbReference type="InterPro" id="IPR052524">
    <property type="entry name" value="MFS_Cyanate_Porter"/>
</dbReference>
<evidence type="ECO:0000256" key="3">
    <source>
        <dbReference type="ARBA" id="ARBA00022989"/>
    </source>
</evidence>
<dbReference type="Proteomes" id="UP000756387">
    <property type="component" value="Unassembled WGS sequence"/>
</dbReference>
<comment type="subcellular location">
    <subcellularLocation>
        <location evidence="1">Cell membrane</location>
        <topology evidence="1">Multi-pass membrane protein</topology>
    </subcellularLocation>
</comment>
<evidence type="ECO:0000256" key="5">
    <source>
        <dbReference type="SAM" id="Phobius"/>
    </source>
</evidence>
<evidence type="ECO:0000313" key="8">
    <source>
        <dbReference type="Proteomes" id="UP000756387"/>
    </source>
</evidence>
<feature type="domain" description="Major facilitator superfamily (MFS) profile" evidence="6">
    <location>
        <begin position="1"/>
        <end position="357"/>
    </location>
</feature>
<dbReference type="InterPro" id="IPR011701">
    <property type="entry name" value="MFS"/>
</dbReference>
<feature type="transmembrane region" description="Helical" evidence="5">
    <location>
        <begin position="243"/>
        <end position="262"/>
    </location>
</feature>
<comment type="caution">
    <text evidence="7">The sequence shown here is derived from an EMBL/GenBank/DDBJ whole genome shotgun (WGS) entry which is preliminary data.</text>
</comment>
<feature type="transmembrane region" description="Helical" evidence="5">
    <location>
        <begin position="268"/>
        <end position="288"/>
    </location>
</feature>
<dbReference type="InterPro" id="IPR020846">
    <property type="entry name" value="MFS_dom"/>
</dbReference>
<protein>
    <submittedName>
        <fullName evidence="7">MFS transporter</fullName>
    </submittedName>
</protein>
<feature type="transmembrane region" description="Helical" evidence="5">
    <location>
        <begin position="70"/>
        <end position="92"/>
    </location>
</feature>
<dbReference type="PANTHER" id="PTHR23523">
    <property type="match status" value="1"/>
</dbReference>
<gene>
    <name evidence="7" type="ORF">IEQ44_10635</name>
</gene>
<keyword evidence="8" id="KW-1185">Reference proteome</keyword>
<reference evidence="7 8" key="1">
    <citation type="submission" date="2020-10" db="EMBL/GenBank/DDBJ databases">
        <title>Nocardioides sp. isolated from sludge.</title>
        <authorList>
            <person name="Zhang X."/>
        </authorList>
    </citation>
    <scope>NUCLEOTIDE SEQUENCE [LARGE SCALE GENOMIC DNA]</scope>
    <source>
        <strain evidence="7 8">Y6</strain>
    </source>
</reference>
<dbReference type="EMBL" id="JADCSA010000009">
    <property type="protein sequence ID" value="MBE7325113.1"/>
    <property type="molecule type" value="Genomic_DNA"/>
</dbReference>
<feature type="transmembrane region" description="Helical" evidence="5">
    <location>
        <begin position="132"/>
        <end position="156"/>
    </location>
</feature>
<feature type="transmembrane region" description="Helical" evidence="5">
    <location>
        <begin position="12"/>
        <end position="34"/>
    </location>
</feature>
<sequence>MLEEVRTALALAPWAVSLLTTLPVVAFAVVGALAPWLARSLGLHRVLLLSLVAVVVGLGARATTDDGALFLAWTFVAVSGMACANVLVPSLVKWHFPHRVGTATALYTTAMALGLTLAFTTTVPVADALGGWRWGLGVWTGLAVVAVLPWLGLLGHDRRPPAASRTITFGQVARTPIGWALAGFFGLQSAIAYTMFGWFAQLWRDNGWSAAEAGALVGVIAAVGIPLSLVLPAAVARARDQRPLLLAVMACYPVAFVGLMLAPERWGVLWAALAGVGGTTFPIILVMIGLRARTHEGTAALSGFAQSVGYLVAAPGPFVAGLLHSATGGWQAPLWFLLALVAPLAALGAYVSRPVHVEDQLAARGARAGRVSP</sequence>
<accession>A0ABR9RUD3</accession>
<dbReference type="Pfam" id="PF07690">
    <property type="entry name" value="MFS_1"/>
    <property type="match status" value="1"/>
</dbReference>
<dbReference type="InterPro" id="IPR036259">
    <property type="entry name" value="MFS_trans_sf"/>
</dbReference>
<feature type="transmembrane region" description="Helical" evidence="5">
    <location>
        <begin position="213"/>
        <end position="236"/>
    </location>
</feature>
<feature type="transmembrane region" description="Helical" evidence="5">
    <location>
        <begin position="177"/>
        <end position="201"/>
    </location>
</feature>
<dbReference type="PANTHER" id="PTHR23523:SF2">
    <property type="entry name" value="2-NITROIMIDAZOLE TRANSPORTER"/>
    <property type="match status" value="1"/>
</dbReference>
<dbReference type="SUPFAM" id="SSF103473">
    <property type="entry name" value="MFS general substrate transporter"/>
    <property type="match status" value="1"/>
</dbReference>
<evidence type="ECO:0000256" key="1">
    <source>
        <dbReference type="ARBA" id="ARBA00004651"/>
    </source>
</evidence>